<evidence type="ECO:0000256" key="3">
    <source>
        <dbReference type="ARBA" id="ARBA00022692"/>
    </source>
</evidence>
<evidence type="ECO:0000256" key="6">
    <source>
        <dbReference type="SAM" id="Phobius"/>
    </source>
</evidence>
<feature type="transmembrane region" description="Helical" evidence="6">
    <location>
        <begin position="219"/>
        <end position="239"/>
    </location>
</feature>
<feature type="transmembrane region" description="Helical" evidence="6">
    <location>
        <begin position="86"/>
        <end position="104"/>
    </location>
</feature>
<evidence type="ECO:0000256" key="1">
    <source>
        <dbReference type="ARBA" id="ARBA00004651"/>
    </source>
</evidence>
<keyword evidence="2" id="KW-1003">Cell membrane</keyword>
<feature type="transmembrane region" description="Helical" evidence="6">
    <location>
        <begin position="43"/>
        <end position="66"/>
    </location>
</feature>
<evidence type="ECO:0000313" key="7">
    <source>
        <dbReference type="EMBL" id="CAB4918008.1"/>
    </source>
</evidence>
<dbReference type="PANTHER" id="PTHR47089">
    <property type="entry name" value="ABC TRANSPORTER, PERMEASE PROTEIN"/>
    <property type="match status" value="1"/>
</dbReference>
<proteinExistence type="predicted"/>
<dbReference type="PANTHER" id="PTHR47089:SF1">
    <property type="entry name" value="GUANOSINE ABC TRANSPORTER PERMEASE PROTEIN NUPP"/>
    <property type="match status" value="1"/>
</dbReference>
<feature type="transmembrane region" description="Helical" evidence="6">
    <location>
        <begin position="12"/>
        <end position="31"/>
    </location>
</feature>
<evidence type="ECO:0000256" key="2">
    <source>
        <dbReference type="ARBA" id="ARBA00022475"/>
    </source>
</evidence>
<keyword evidence="3 6" id="KW-0812">Transmembrane</keyword>
<evidence type="ECO:0000256" key="4">
    <source>
        <dbReference type="ARBA" id="ARBA00022989"/>
    </source>
</evidence>
<evidence type="ECO:0000256" key="5">
    <source>
        <dbReference type="ARBA" id="ARBA00023136"/>
    </source>
</evidence>
<feature type="transmembrane region" description="Helical" evidence="6">
    <location>
        <begin position="169"/>
        <end position="193"/>
    </location>
</feature>
<reference evidence="7" key="1">
    <citation type="submission" date="2020-05" db="EMBL/GenBank/DDBJ databases">
        <authorList>
            <person name="Chiriac C."/>
            <person name="Salcher M."/>
            <person name="Ghai R."/>
            <person name="Kavagutti S V."/>
        </authorList>
    </citation>
    <scope>NUCLEOTIDE SEQUENCE</scope>
</reference>
<feature type="transmembrane region" description="Helical" evidence="6">
    <location>
        <begin position="268"/>
        <end position="290"/>
    </location>
</feature>
<dbReference type="GO" id="GO:0005886">
    <property type="term" value="C:plasma membrane"/>
    <property type="evidence" value="ECO:0007669"/>
    <property type="project" value="UniProtKB-SubCell"/>
</dbReference>
<sequence>MNVKSIARKAILPSIAFALALFVGGLVIGLTDSRVLSKISSPISFIKIFASTVGNAYLALFQGAIFDPNLAEGHSFLTGFYPLSQTVVNAAPLMLCGLSVAIAFKAGLFNIGAQGQFILGAIGASYVGFHFKLPIVVHILIAIFAAIVLSALWGGFVGLLKAKTGAHEVIVTIMLNYIAANFLLWLLGTSAFLRPGRLDPLAPPIAESARLLRLFGQNYSVNVGIFISVFVAFLFWLLINRSTWGFKTRAVGANSSAAKTAGISVQKITVGTMLIAGGLSGLAGAIHVLGFQYELTADVAGSFGFDAITVALLGRGGPVGVVLASLLFAGLRVGGSTMQANVQVPVEIVLVIQALVVLFIAAPGLITRYLKIKNLESGQEMASKGWNG</sequence>
<keyword evidence="5 6" id="KW-0472">Membrane</keyword>
<protein>
    <submittedName>
        <fullName evidence="7">Unannotated protein</fullName>
    </submittedName>
</protein>
<name>A0A6J7HFH5_9ZZZZ</name>
<feature type="transmembrane region" description="Helical" evidence="6">
    <location>
        <begin position="135"/>
        <end position="157"/>
    </location>
</feature>
<feature type="transmembrane region" description="Helical" evidence="6">
    <location>
        <begin position="346"/>
        <end position="366"/>
    </location>
</feature>
<feature type="transmembrane region" description="Helical" evidence="6">
    <location>
        <begin position="310"/>
        <end position="334"/>
    </location>
</feature>
<dbReference type="Pfam" id="PF02653">
    <property type="entry name" value="BPD_transp_2"/>
    <property type="match status" value="1"/>
</dbReference>
<organism evidence="7">
    <name type="scientific">freshwater metagenome</name>
    <dbReference type="NCBI Taxonomy" id="449393"/>
    <lineage>
        <taxon>unclassified sequences</taxon>
        <taxon>metagenomes</taxon>
        <taxon>ecological metagenomes</taxon>
    </lineage>
</organism>
<comment type="subcellular location">
    <subcellularLocation>
        <location evidence="1">Cell membrane</location>
        <topology evidence="1">Multi-pass membrane protein</topology>
    </subcellularLocation>
</comment>
<dbReference type="InterPro" id="IPR001851">
    <property type="entry name" value="ABC_transp_permease"/>
</dbReference>
<keyword evidence="4 6" id="KW-1133">Transmembrane helix</keyword>
<dbReference type="AlphaFoldDB" id="A0A6J7HFH5"/>
<dbReference type="EMBL" id="CAFBMZ010000009">
    <property type="protein sequence ID" value="CAB4918008.1"/>
    <property type="molecule type" value="Genomic_DNA"/>
</dbReference>
<accession>A0A6J7HFH5</accession>
<dbReference type="CDD" id="cd06580">
    <property type="entry name" value="TM_PBP1_transp_TpRbsC_like"/>
    <property type="match status" value="1"/>
</dbReference>
<gene>
    <name evidence="7" type="ORF">UFOPK3684_00222</name>
</gene>
<dbReference type="GO" id="GO:0022857">
    <property type="term" value="F:transmembrane transporter activity"/>
    <property type="evidence" value="ECO:0007669"/>
    <property type="project" value="InterPro"/>
</dbReference>
<feature type="transmembrane region" description="Helical" evidence="6">
    <location>
        <begin position="111"/>
        <end position="129"/>
    </location>
</feature>